<keyword evidence="8 10" id="KW-0594">Phospholipid biosynthesis</keyword>
<keyword evidence="5 10" id="KW-1133">Transmembrane helix</keyword>
<protein>
    <recommendedName>
        <fullName evidence="10">Glycerol-3-phosphate acyltransferase</fullName>
    </recommendedName>
    <alternativeName>
        <fullName evidence="10">Acyl-PO4 G3P acyltransferase</fullName>
    </alternativeName>
    <alternativeName>
        <fullName evidence="10">Acyl-phosphate--glycerol-3-phosphate acyltransferase</fullName>
    </alternativeName>
    <alternativeName>
        <fullName evidence="10">G3P acyltransferase</fullName>
        <shortName evidence="10">GPAT</shortName>
        <ecNumber evidence="10">2.3.1.275</ecNumber>
    </alternativeName>
    <alternativeName>
        <fullName evidence="10">Lysophosphatidic acid synthase</fullName>
        <shortName evidence="10">LPA synthase</shortName>
    </alternativeName>
</protein>
<comment type="caution">
    <text evidence="11">The sequence shown here is derived from an EMBL/GenBank/DDBJ whole genome shotgun (WGS) entry which is preliminary data.</text>
</comment>
<comment type="subunit">
    <text evidence="10">Probably interacts with PlsX.</text>
</comment>
<keyword evidence="9 10" id="KW-1208">Phospholipid metabolism</keyword>
<evidence type="ECO:0000256" key="7">
    <source>
        <dbReference type="ARBA" id="ARBA00023136"/>
    </source>
</evidence>
<evidence type="ECO:0000313" key="12">
    <source>
        <dbReference type="Proteomes" id="UP000217944"/>
    </source>
</evidence>
<dbReference type="NCBIfam" id="TIGR00023">
    <property type="entry name" value="glycerol-3-phosphate 1-O-acyltransferase PlsY"/>
    <property type="match status" value="1"/>
</dbReference>
<keyword evidence="11" id="KW-0012">Acyltransferase</keyword>
<feature type="transmembrane region" description="Helical" evidence="10">
    <location>
        <begin position="6"/>
        <end position="27"/>
    </location>
</feature>
<keyword evidence="6 10" id="KW-0443">Lipid metabolism</keyword>
<feature type="transmembrane region" description="Helical" evidence="10">
    <location>
        <begin position="117"/>
        <end position="138"/>
    </location>
</feature>
<dbReference type="Pfam" id="PF02660">
    <property type="entry name" value="G3P_acyltransf"/>
    <property type="match status" value="1"/>
</dbReference>
<dbReference type="EMBL" id="BDME01000001">
    <property type="protein sequence ID" value="GAX86914.1"/>
    <property type="molecule type" value="Genomic_DNA"/>
</dbReference>
<dbReference type="SMART" id="SM01207">
    <property type="entry name" value="G3P_acyltransf"/>
    <property type="match status" value="1"/>
</dbReference>
<evidence type="ECO:0000313" key="11">
    <source>
        <dbReference type="EMBL" id="GAX86914.1"/>
    </source>
</evidence>
<dbReference type="PANTHER" id="PTHR30309">
    <property type="entry name" value="INNER MEMBRANE PROTEIN YGIH"/>
    <property type="match status" value="1"/>
</dbReference>
<dbReference type="EC" id="2.3.1.275" evidence="10"/>
<accession>A0A292YC79</accession>
<evidence type="ECO:0000256" key="3">
    <source>
        <dbReference type="ARBA" id="ARBA00022679"/>
    </source>
</evidence>
<keyword evidence="1 10" id="KW-1003">Cell membrane</keyword>
<dbReference type="UniPathway" id="UPA00085"/>
<evidence type="ECO:0000256" key="4">
    <source>
        <dbReference type="ARBA" id="ARBA00022692"/>
    </source>
</evidence>
<comment type="catalytic activity">
    <reaction evidence="10">
        <text>an acyl phosphate + sn-glycerol 3-phosphate = a 1-acyl-sn-glycero-3-phosphate + phosphate</text>
        <dbReference type="Rhea" id="RHEA:34075"/>
        <dbReference type="ChEBI" id="CHEBI:43474"/>
        <dbReference type="ChEBI" id="CHEBI:57597"/>
        <dbReference type="ChEBI" id="CHEBI:57970"/>
        <dbReference type="ChEBI" id="CHEBI:59918"/>
        <dbReference type="EC" id="2.3.1.275"/>
    </reaction>
</comment>
<dbReference type="InterPro" id="IPR003811">
    <property type="entry name" value="G3P_acylTferase_PlsY"/>
</dbReference>
<evidence type="ECO:0000256" key="8">
    <source>
        <dbReference type="ARBA" id="ARBA00023209"/>
    </source>
</evidence>
<keyword evidence="12" id="KW-1185">Reference proteome</keyword>
<evidence type="ECO:0000256" key="10">
    <source>
        <dbReference type="HAMAP-Rule" id="MF_01043"/>
    </source>
</evidence>
<organism evidence="11 12">
    <name type="scientific">Lebetimonas natsushimae</name>
    <dbReference type="NCBI Taxonomy" id="1936991"/>
    <lineage>
        <taxon>Bacteria</taxon>
        <taxon>Pseudomonadati</taxon>
        <taxon>Campylobacterota</taxon>
        <taxon>Epsilonproteobacteria</taxon>
        <taxon>Nautiliales</taxon>
        <taxon>Nautiliaceae</taxon>
        <taxon>Lebetimonas</taxon>
    </lineage>
</organism>
<comment type="function">
    <text evidence="10">Catalyzes the transfer of an acyl group from acyl-phosphate (acyl-PO(4)) to glycerol-3-phosphate (G3P) to form lysophosphatidic acid (LPA). This enzyme utilizes acyl-phosphate as fatty acyl donor, but not acyl-CoA or acyl-ACP.</text>
</comment>
<feature type="transmembrane region" description="Helical" evidence="10">
    <location>
        <begin position="59"/>
        <end position="81"/>
    </location>
</feature>
<dbReference type="PANTHER" id="PTHR30309:SF0">
    <property type="entry name" value="GLYCEROL-3-PHOSPHATE ACYLTRANSFERASE-RELATED"/>
    <property type="match status" value="1"/>
</dbReference>
<comment type="similarity">
    <text evidence="10">Belongs to the PlsY family.</text>
</comment>
<evidence type="ECO:0000256" key="6">
    <source>
        <dbReference type="ARBA" id="ARBA00023098"/>
    </source>
</evidence>
<dbReference type="Proteomes" id="UP000217944">
    <property type="component" value="Unassembled WGS sequence"/>
</dbReference>
<dbReference type="AlphaFoldDB" id="A0A292YC79"/>
<evidence type="ECO:0000256" key="2">
    <source>
        <dbReference type="ARBA" id="ARBA00022516"/>
    </source>
</evidence>
<keyword evidence="7 10" id="KW-0472">Membrane</keyword>
<keyword evidence="3 10" id="KW-0808">Transferase</keyword>
<sequence>MHNLLWYLAAYLIGGIPFGYLIAKYFAGINIKEHGSGNIGATNVLRVLKEIDPARAKKLAAVTLFLDAFKGAFVVLLAKFFGVCDATLWAIAVIAVIGHCFSPYLKFEGGKGVATTAGVLLVLIPKAVLVGLVVWFIMAKTIRISSLSSLTGILVGMASSYILYPDLSIRSHAPLWIIAFVVIYKHKENIYRILTGQEKRVV</sequence>
<dbReference type="GO" id="GO:0043772">
    <property type="term" value="F:acyl-phosphate glycerol-3-phosphate acyltransferase activity"/>
    <property type="evidence" value="ECO:0007669"/>
    <property type="project" value="UniProtKB-UniRule"/>
</dbReference>
<name>A0A292YC79_9BACT</name>
<comment type="subcellular location">
    <subcellularLocation>
        <location evidence="10">Cell membrane</location>
        <topology evidence="10">Multi-pass membrane protein</topology>
    </subcellularLocation>
</comment>
<keyword evidence="2 10" id="KW-0444">Lipid biosynthesis</keyword>
<dbReference type="GO" id="GO:0005886">
    <property type="term" value="C:plasma membrane"/>
    <property type="evidence" value="ECO:0007669"/>
    <property type="project" value="UniProtKB-SubCell"/>
</dbReference>
<evidence type="ECO:0000256" key="1">
    <source>
        <dbReference type="ARBA" id="ARBA00022475"/>
    </source>
</evidence>
<reference evidence="11 12" key="1">
    <citation type="journal article" date="2017" name="Syst. Appl. Microbiol.">
        <title>Lebetimonas natsushimae sp. nov., a novel strictly anaerobic, moderately thermophilic chemoautotroph isolated from a deep-sea hydrothermal vent polychaete nest in the Mid-Okinawa Trough.</title>
        <authorList>
            <person name="Nagata R."/>
            <person name="Takaki Y."/>
            <person name="Tame A."/>
            <person name="Nunoura T."/>
            <person name="Muto H."/>
            <person name="Mino S."/>
            <person name="Sawayama S."/>
            <person name="Takai K."/>
            <person name="Nakagawa S."/>
        </authorList>
    </citation>
    <scope>NUCLEOTIDE SEQUENCE [LARGE SCALE GENOMIC DNA]</scope>
    <source>
        <strain evidence="11 12">HS1857</strain>
    </source>
</reference>
<keyword evidence="4 10" id="KW-0812">Transmembrane</keyword>
<dbReference type="RefSeq" id="WP_096258077.1">
    <property type="nucleotide sequence ID" value="NZ_BDME01000001.1"/>
</dbReference>
<evidence type="ECO:0000256" key="9">
    <source>
        <dbReference type="ARBA" id="ARBA00023264"/>
    </source>
</evidence>
<gene>
    <name evidence="10" type="primary">plsY</name>
    <name evidence="11" type="ORF">LNAT_P0209</name>
</gene>
<evidence type="ECO:0000256" key="5">
    <source>
        <dbReference type="ARBA" id="ARBA00022989"/>
    </source>
</evidence>
<dbReference type="GO" id="GO:0008654">
    <property type="term" value="P:phospholipid biosynthetic process"/>
    <property type="evidence" value="ECO:0007669"/>
    <property type="project" value="UniProtKB-UniRule"/>
</dbReference>
<comment type="pathway">
    <text evidence="10">Lipid metabolism; phospholipid metabolism.</text>
</comment>
<feature type="transmembrane region" description="Helical" evidence="10">
    <location>
        <begin position="144"/>
        <end position="164"/>
    </location>
</feature>
<proteinExistence type="inferred from homology"/>
<feature type="transmembrane region" description="Helical" evidence="10">
    <location>
        <begin position="87"/>
        <end position="105"/>
    </location>
</feature>
<dbReference type="HAMAP" id="MF_01043">
    <property type="entry name" value="PlsY"/>
    <property type="match status" value="1"/>
</dbReference>
<dbReference type="OrthoDB" id="9777124at2"/>